<feature type="non-terminal residue" evidence="5">
    <location>
        <position position="807"/>
    </location>
</feature>
<accession>A0A3B1A749</accession>
<protein>
    <recommendedName>
        <fullName evidence="4">Filamentous haemagglutinin FhaB/tRNA nuclease CdiA-like TPS domain-containing protein</fullName>
    </recommendedName>
</protein>
<evidence type="ECO:0000313" key="5">
    <source>
        <dbReference type="EMBL" id="VAW97380.1"/>
    </source>
</evidence>
<dbReference type="AlphaFoldDB" id="A0A3B1A749"/>
<dbReference type="InterPro" id="IPR012334">
    <property type="entry name" value="Pectin_lyas_fold"/>
</dbReference>
<evidence type="ECO:0000259" key="4">
    <source>
        <dbReference type="SMART" id="SM00912"/>
    </source>
</evidence>
<evidence type="ECO:0000256" key="2">
    <source>
        <dbReference type="ARBA" id="ARBA00022525"/>
    </source>
</evidence>
<keyword evidence="2" id="KW-0964">Secreted</keyword>
<dbReference type="Pfam" id="PF05860">
    <property type="entry name" value="TPS"/>
    <property type="match status" value="1"/>
</dbReference>
<evidence type="ECO:0000256" key="3">
    <source>
        <dbReference type="ARBA" id="ARBA00022729"/>
    </source>
</evidence>
<dbReference type="SUPFAM" id="SSF51126">
    <property type="entry name" value="Pectin lyase-like"/>
    <property type="match status" value="1"/>
</dbReference>
<dbReference type="Gene3D" id="2.160.20.10">
    <property type="entry name" value="Single-stranded right-handed beta-helix, Pectin lyase-like"/>
    <property type="match status" value="2"/>
</dbReference>
<sequence length="807" mass="81992">MDTKNNGSTPDKVTDKNFNPGSFLLSSILFIHLGLLTNAYATPQGGQVVGGVGHIHQNNLNTRINQQSQNMVINWQSYNVEQNERVQYVQPNSRAISLNRILGNNASTIRGQIDANGQVILVNPNGIFFSATSVINVGGLMASGLDIKPDDFMNGNYIFNEVAGTDGFVINSGIINAATGGNVTLLGKQVRNDGVIVARLGAVNLAAGKAAVVTFDDAGLLGVRITKEVLQNELGIDPAVLNSGTINAEGGRILLTASASQAIFSSAVNTGDIEQATSAVVNADGTFTLGGGADVVNTGTLDVSTNTTNQNAGDIVVIGENITSSGMINADSQNGAGGNIELHATDTTLLTKNSETTARANVTGQGGTIKVLGDNVGLFDNAQVDASGSNSGGTVLIGGDKTGSNKQIRNAEFIYLSENSTVKADATDNGNGGKLITFASDSARIYGKLSARGGANGGNGGFIETSGLKGFEITNAPDTSAANGTGGEWLIDPYNITIVDTAGDIVFPNPNPNDPDVIFNGTISNSTLSVGLIYDGLDSGDVTISTGGAGSDVGDITFITDLIYTGNNSAMLTLNAANDISITNQQIRADLDDNNPGRPRPSKTLNLVFTANSDNTGGGDVNLTNAQISTNGGTFTATGVNFSSTGGEINTVRNNYNISGSGDDNGIKGGDVTITTTGPSVNPFSIAIGGNITTDGGVVSLVANQGATTGGTITTTASINTTTQPSNFTGNNDRDAAATNTGTVSMTADGAISLGGSILTEGQQVEVVDSGSFTSLTGGTINTTGNNGADGDVIVASRGAIIIGDQI</sequence>
<evidence type="ECO:0000256" key="1">
    <source>
        <dbReference type="ARBA" id="ARBA00004613"/>
    </source>
</evidence>
<dbReference type="SMART" id="SM00912">
    <property type="entry name" value="Haemagg_act"/>
    <property type="match status" value="1"/>
</dbReference>
<keyword evidence="3" id="KW-0732">Signal</keyword>
<dbReference type="InterPro" id="IPR011050">
    <property type="entry name" value="Pectin_lyase_fold/virulence"/>
</dbReference>
<dbReference type="PANTHER" id="PTHR12338">
    <property type="entry name" value="AUTOTRANSPORTER"/>
    <property type="match status" value="1"/>
</dbReference>
<dbReference type="InterPro" id="IPR050909">
    <property type="entry name" value="Bact_Autotransporter_VF"/>
</dbReference>
<gene>
    <name evidence="5" type="ORF">MNBD_GAMMA23-2106</name>
</gene>
<dbReference type="NCBIfam" id="TIGR01901">
    <property type="entry name" value="adhes_NPXG"/>
    <property type="match status" value="1"/>
</dbReference>
<name>A0A3B1A749_9ZZZZ</name>
<comment type="subcellular location">
    <subcellularLocation>
        <location evidence="1">Secreted</location>
    </subcellularLocation>
</comment>
<dbReference type="InterPro" id="IPR008638">
    <property type="entry name" value="FhaB/CdiA-like_TPS"/>
</dbReference>
<feature type="domain" description="Filamentous haemagglutinin FhaB/tRNA nuclease CdiA-like TPS" evidence="4">
    <location>
        <begin position="39"/>
        <end position="151"/>
    </location>
</feature>
<reference evidence="5" key="1">
    <citation type="submission" date="2018-06" db="EMBL/GenBank/DDBJ databases">
        <authorList>
            <person name="Zhirakovskaya E."/>
        </authorList>
    </citation>
    <scope>NUCLEOTIDE SEQUENCE</scope>
</reference>
<organism evidence="5">
    <name type="scientific">hydrothermal vent metagenome</name>
    <dbReference type="NCBI Taxonomy" id="652676"/>
    <lineage>
        <taxon>unclassified sequences</taxon>
        <taxon>metagenomes</taxon>
        <taxon>ecological metagenomes</taxon>
    </lineage>
</organism>
<dbReference type="EMBL" id="UOFT01000057">
    <property type="protein sequence ID" value="VAW97380.1"/>
    <property type="molecule type" value="Genomic_DNA"/>
</dbReference>
<dbReference type="PANTHER" id="PTHR12338:SF8">
    <property type="entry name" value="HEME_HEMOPEXIN-BINDING PROTEIN"/>
    <property type="match status" value="1"/>
</dbReference>
<proteinExistence type="predicted"/>
<dbReference type="GO" id="GO:0005576">
    <property type="term" value="C:extracellular region"/>
    <property type="evidence" value="ECO:0007669"/>
    <property type="project" value="UniProtKB-SubCell"/>
</dbReference>